<dbReference type="Pfam" id="PF00270">
    <property type="entry name" value="DEAD"/>
    <property type="match status" value="1"/>
</dbReference>
<evidence type="ECO:0000256" key="10">
    <source>
        <dbReference type="ARBA" id="ARBA00023235"/>
    </source>
</evidence>
<dbReference type="GO" id="GO:0006310">
    <property type="term" value="P:DNA recombination"/>
    <property type="evidence" value="ECO:0007669"/>
    <property type="project" value="InterPro"/>
</dbReference>
<dbReference type="InterPro" id="IPR011545">
    <property type="entry name" value="DEAD/DEAH_box_helicase_dom"/>
</dbReference>
<evidence type="ECO:0000256" key="1">
    <source>
        <dbReference type="ARBA" id="ARBA00022515"/>
    </source>
</evidence>
<dbReference type="CDD" id="cd18804">
    <property type="entry name" value="SF2_C_priA"/>
    <property type="match status" value="1"/>
</dbReference>
<dbReference type="PANTHER" id="PTHR30580:SF0">
    <property type="entry name" value="PRIMOSOMAL PROTEIN N"/>
    <property type="match status" value="1"/>
</dbReference>
<evidence type="ECO:0000256" key="5">
    <source>
        <dbReference type="ARBA" id="ARBA00022801"/>
    </source>
</evidence>
<organism evidence="15 16">
    <name type="scientific">Catenibacillus scindens</name>
    <dbReference type="NCBI Taxonomy" id="673271"/>
    <lineage>
        <taxon>Bacteria</taxon>
        <taxon>Bacillati</taxon>
        <taxon>Bacillota</taxon>
        <taxon>Clostridia</taxon>
        <taxon>Lachnospirales</taxon>
        <taxon>Lachnospiraceae</taxon>
        <taxon>Catenibacillus</taxon>
    </lineage>
</organism>
<comment type="similarity">
    <text evidence="12">Belongs to the helicase family. PriA subfamily.</text>
</comment>
<reference evidence="15 16" key="1">
    <citation type="submission" date="2020-08" db="EMBL/GenBank/DDBJ databases">
        <title>Genomic Encyclopedia of Type Strains, Phase IV (KMG-IV): sequencing the most valuable type-strain genomes for metagenomic binning, comparative biology and taxonomic classification.</title>
        <authorList>
            <person name="Goeker M."/>
        </authorList>
    </citation>
    <scope>NUCLEOTIDE SEQUENCE [LARGE SCALE GENOMIC DNA]</scope>
    <source>
        <strain evidence="15 16">DSM 106146</strain>
    </source>
</reference>
<keyword evidence="1 12" id="KW-0639">Primosome</keyword>
<dbReference type="SMART" id="SM00487">
    <property type="entry name" value="DEXDc"/>
    <property type="match status" value="1"/>
</dbReference>
<dbReference type="GO" id="GO:0006270">
    <property type="term" value="P:DNA replication initiation"/>
    <property type="evidence" value="ECO:0007669"/>
    <property type="project" value="TreeGrafter"/>
</dbReference>
<dbReference type="NCBIfam" id="TIGR00595">
    <property type="entry name" value="priA"/>
    <property type="match status" value="1"/>
</dbReference>
<dbReference type="InterPro" id="IPR014001">
    <property type="entry name" value="Helicase_ATP-bd"/>
</dbReference>
<evidence type="ECO:0000256" key="6">
    <source>
        <dbReference type="ARBA" id="ARBA00022806"/>
    </source>
</evidence>
<comment type="caution">
    <text evidence="15">The sequence shown here is derived from an EMBL/GenBank/DDBJ whole genome shotgun (WGS) entry which is preliminary data.</text>
</comment>
<keyword evidence="4 12" id="KW-0547">Nucleotide-binding</keyword>
<evidence type="ECO:0000256" key="11">
    <source>
        <dbReference type="ARBA" id="ARBA00048988"/>
    </source>
</evidence>
<dbReference type="GO" id="GO:0006302">
    <property type="term" value="P:double-strand break repair"/>
    <property type="evidence" value="ECO:0007669"/>
    <property type="project" value="InterPro"/>
</dbReference>
<dbReference type="SMART" id="SM00490">
    <property type="entry name" value="HELICc"/>
    <property type="match status" value="1"/>
</dbReference>
<keyword evidence="8 12" id="KW-0067">ATP-binding</keyword>
<dbReference type="FunFam" id="3.40.50.300:FF:000489">
    <property type="entry name" value="Primosome assembly protein PriA"/>
    <property type="match status" value="1"/>
</dbReference>
<dbReference type="AlphaFoldDB" id="A0A7W8HB37"/>
<dbReference type="InterPro" id="IPR005259">
    <property type="entry name" value="PriA"/>
</dbReference>
<keyword evidence="10 12" id="KW-0413">Isomerase</keyword>
<evidence type="ECO:0000256" key="4">
    <source>
        <dbReference type="ARBA" id="ARBA00022741"/>
    </source>
</evidence>
<keyword evidence="7 12" id="KW-0862">Zinc</keyword>
<dbReference type="InterPro" id="IPR027417">
    <property type="entry name" value="P-loop_NTPase"/>
</dbReference>
<protein>
    <recommendedName>
        <fullName evidence="12">Replication restart protein PriA</fullName>
    </recommendedName>
    <alternativeName>
        <fullName evidence="12">ATP-dependent DNA helicase PriA</fullName>
        <ecNumber evidence="12">5.6.2.4</ecNumber>
    </alternativeName>
    <alternativeName>
        <fullName evidence="12">DNA 3'-5' helicase PriA</fullName>
    </alternativeName>
</protein>
<dbReference type="EMBL" id="JACHFW010000005">
    <property type="protein sequence ID" value="MBB5264470.1"/>
    <property type="molecule type" value="Genomic_DNA"/>
</dbReference>
<keyword evidence="6 12" id="KW-0347">Helicase</keyword>
<dbReference type="CDD" id="cd17929">
    <property type="entry name" value="DEXHc_priA"/>
    <property type="match status" value="1"/>
</dbReference>
<name>A0A7W8HB37_9FIRM</name>
<feature type="binding site" evidence="12">
    <location>
        <position position="466"/>
    </location>
    <ligand>
        <name>Zn(2+)</name>
        <dbReference type="ChEBI" id="CHEBI:29105"/>
        <label>2</label>
    </ligand>
</feature>
<keyword evidence="9 12" id="KW-0238">DNA-binding</keyword>
<proteinExistence type="inferred from homology"/>
<keyword evidence="3 12" id="KW-0479">Metal-binding</keyword>
<dbReference type="GO" id="GO:0005524">
    <property type="term" value="F:ATP binding"/>
    <property type="evidence" value="ECO:0007669"/>
    <property type="project" value="UniProtKB-UniRule"/>
</dbReference>
<dbReference type="HAMAP" id="MF_00983">
    <property type="entry name" value="PriA"/>
    <property type="match status" value="1"/>
</dbReference>
<dbReference type="Gene3D" id="3.40.1440.60">
    <property type="entry name" value="PriA, 3(prime) DNA-binding domain"/>
    <property type="match status" value="1"/>
</dbReference>
<feature type="binding site" evidence="12">
    <location>
        <position position="469"/>
    </location>
    <ligand>
        <name>Zn(2+)</name>
        <dbReference type="ChEBI" id="CHEBI:29105"/>
        <label>2</label>
    </ligand>
</feature>
<feature type="binding site" evidence="12">
    <location>
        <position position="499"/>
    </location>
    <ligand>
        <name>Zn(2+)</name>
        <dbReference type="ChEBI" id="CHEBI:29105"/>
        <label>1</label>
    </ligand>
</feature>
<dbReference type="InterPro" id="IPR042115">
    <property type="entry name" value="PriA_3primeBD_sf"/>
</dbReference>
<dbReference type="PROSITE" id="PS51194">
    <property type="entry name" value="HELICASE_CTER"/>
    <property type="match status" value="1"/>
</dbReference>
<comment type="catalytic activity">
    <reaction evidence="11 12">
        <text>ATP + H2O = ADP + phosphate + H(+)</text>
        <dbReference type="Rhea" id="RHEA:13065"/>
        <dbReference type="ChEBI" id="CHEBI:15377"/>
        <dbReference type="ChEBI" id="CHEBI:15378"/>
        <dbReference type="ChEBI" id="CHEBI:30616"/>
        <dbReference type="ChEBI" id="CHEBI:43474"/>
        <dbReference type="ChEBI" id="CHEBI:456216"/>
        <dbReference type="EC" id="5.6.2.4"/>
    </reaction>
</comment>
<evidence type="ECO:0000256" key="7">
    <source>
        <dbReference type="ARBA" id="ARBA00022833"/>
    </source>
</evidence>
<evidence type="ECO:0000256" key="3">
    <source>
        <dbReference type="ARBA" id="ARBA00022723"/>
    </source>
</evidence>
<dbReference type="EC" id="5.6.2.4" evidence="12"/>
<evidence type="ECO:0000259" key="13">
    <source>
        <dbReference type="PROSITE" id="PS51192"/>
    </source>
</evidence>
<keyword evidence="16" id="KW-1185">Reference proteome</keyword>
<dbReference type="InterPro" id="IPR041222">
    <property type="entry name" value="PriA_3primeBD"/>
</dbReference>
<dbReference type="GO" id="GO:0003677">
    <property type="term" value="F:DNA binding"/>
    <property type="evidence" value="ECO:0007669"/>
    <property type="project" value="UniProtKB-UniRule"/>
</dbReference>
<dbReference type="PROSITE" id="PS51192">
    <property type="entry name" value="HELICASE_ATP_BIND_1"/>
    <property type="match status" value="1"/>
</dbReference>
<dbReference type="RefSeq" id="WP_183773073.1">
    <property type="nucleotide sequence ID" value="NZ_JACHFW010000005.1"/>
</dbReference>
<accession>A0A7W8HB37</accession>
<dbReference type="GO" id="GO:1990077">
    <property type="term" value="C:primosome complex"/>
    <property type="evidence" value="ECO:0007669"/>
    <property type="project" value="UniProtKB-UniRule"/>
</dbReference>
<dbReference type="InterPro" id="IPR041236">
    <property type="entry name" value="PriA_C"/>
</dbReference>
<dbReference type="GO" id="GO:0016787">
    <property type="term" value="F:hydrolase activity"/>
    <property type="evidence" value="ECO:0007669"/>
    <property type="project" value="UniProtKB-KW"/>
</dbReference>
<feature type="binding site" evidence="12">
    <location>
        <position position="496"/>
    </location>
    <ligand>
        <name>Zn(2+)</name>
        <dbReference type="ChEBI" id="CHEBI:29105"/>
        <label>1</label>
    </ligand>
</feature>
<dbReference type="PANTHER" id="PTHR30580">
    <property type="entry name" value="PRIMOSOMAL PROTEIN N"/>
    <property type="match status" value="1"/>
</dbReference>
<feature type="binding site" evidence="12">
    <location>
        <position position="457"/>
    </location>
    <ligand>
        <name>Zn(2+)</name>
        <dbReference type="ChEBI" id="CHEBI:29105"/>
        <label>1</label>
    </ligand>
</feature>
<evidence type="ECO:0000313" key="16">
    <source>
        <dbReference type="Proteomes" id="UP000543642"/>
    </source>
</evidence>
<dbReference type="GO" id="GO:0043138">
    <property type="term" value="F:3'-5' DNA helicase activity"/>
    <property type="evidence" value="ECO:0007669"/>
    <property type="project" value="UniProtKB-EC"/>
</dbReference>
<comment type="catalytic activity">
    <reaction evidence="12">
        <text>Couples ATP hydrolysis with the unwinding of duplex DNA by translocating in the 3'-5' direction.</text>
        <dbReference type="EC" id="5.6.2.4"/>
    </reaction>
</comment>
<keyword evidence="5 12" id="KW-0378">Hydrolase</keyword>
<gene>
    <name evidence="12" type="primary">priA</name>
    <name evidence="15" type="ORF">HNP82_001597</name>
</gene>
<comment type="function">
    <text evidence="12">Initiates the restart of stalled replication forks, which reloads the replicative helicase on sites other than the origin of replication. Recognizes and binds to abandoned replication forks and remodels them to uncover a helicase loading site. Promotes assembly of the primosome at these replication forks.</text>
</comment>
<dbReference type="GO" id="GO:0008270">
    <property type="term" value="F:zinc ion binding"/>
    <property type="evidence" value="ECO:0007669"/>
    <property type="project" value="UniProtKB-UniRule"/>
</dbReference>
<dbReference type="GO" id="GO:0006269">
    <property type="term" value="P:DNA replication, synthesis of primer"/>
    <property type="evidence" value="ECO:0007669"/>
    <property type="project" value="UniProtKB-KW"/>
</dbReference>
<evidence type="ECO:0000259" key="14">
    <source>
        <dbReference type="PROSITE" id="PS51194"/>
    </source>
</evidence>
<dbReference type="Gene3D" id="3.40.50.300">
    <property type="entry name" value="P-loop containing nucleotide triphosphate hydrolases"/>
    <property type="match status" value="2"/>
</dbReference>
<comment type="subunit">
    <text evidence="12">Component of the replication restart primosome.</text>
</comment>
<dbReference type="InterPro" id="IPR040498">
    <property type="entry name" value="PriA_CRR"/>
</dbReference>
<evidence type="ECO:0000256" key="8">
    <source>
        <dbReference type="ARBA" id="ARBA00022840"/>
    </source>
</evidence>
<comment type="cofactor">
    <cofactor evidence="12">
        <name>Zn(2+)</name>
        <dbReference type="ChEBI" id="CHEBI:29105"/>
    </cofactor>
    <text evidence="12">Binds 2 zinc ions per subunit.</text>
</comment>
<evidence type="ECO:0000256" key="9">
    <source>
        <dbReference type="ARBA" id="ARBA00023125"/>
    </source>
</evidence>
<sequence>MPDVYADVVVDIAAGNLDRVFAYKIPERLAGQVDIGSQVMIPFGKGDRQIQGFVVNMTGQPDYDVNKIKEISQVVNSELAIESQLIRLAWQIKKVYGGTMSQALKTVIPVRRQVRAIVERTYGLNPDHFAVSQYYEKIKNDKRYEARKRLIDFFLAPALSGEDGGVSLSMEDIKAGVKASKTVVQALVDEGILVEQTFRRYRSPVKAYMPPEAAVVLNEEQQRAVDDILNDTSHLVHLLFGVTGSGKTEVYMALIARILEKGRQAIVLIPEIALSLQTVSRFHARFGDRVAVMNSRLSDGEKYDQYLRAKRGKVDIVVGPRSALFMPFDRLGMIIVDEEHDGAYKSENTPRYHARDVAAWRVKMAGAKLVLGSATPSVESYGRAKAGIYSLHTLTSRARSGSRLPQVSVVDLREEFRRNNKGIFSGKLLKYMEEALARKEQIILFLNRRGFAGFVSCRSCGYVFKCRHCDVSMTVHTGGMLKCHYCGWEQPLPKVCPQCGSPYIAGFGLGTQKVEQLIYQTLPGVKVLRLDRDTTAQKDSMENILEKFRRHEGDILVGTQMIVKGHDFPNVTVVGVLAADLSMFSNDYMAAERTFQLLTQAAGRSGRDQKPGQVVIQTYNPEHYSIVCASRQDYLSFYRQEINYRAMMNYPPAVHMLVVLALGRDEGKVGKQIHALAAVVKDFAAKNHGGEMILVGPSDASISKGKDVYRKVFYLKHKNYSALIQAREFLEKYMRTSEYSREVSLQFDMDPMSVY</sequence>
<dbReference type="SUPFAM" id="SSF52540">
    <property type="entry name" value="P-loop containing nucleoside triphosphate hydrolases"/>
    <property type="match status" value="1"/>
</dbReference>
<feature type="domain" description="Helicase C-terminal" evidence="14">
    <location>
        <begin position="491"/>
        <end position="658"/>
    </location>
</feature>
<dbReference type="Pfam" id="PF00271">
    <property type="entry name" value="Helicase_C"/>
    <property type="match status" value="1"/>
</dbReference>
<feature type="domain" description="Helicase ATP-binding" evidence="13">
    <location>
        <begin position="228"/>
        <end position="394"/>
    </location>
</feature>
<feature type="binding site" evidence="12">
    <location>
        <position position="483"/>
    </location>
    <ligand>
        <name>Zn(2+)</name>
        <dbReference type="ChEBI" id="CHEBI:29105"/>
        <label>2</label>
    </ligand>
</feature>
<dbReference type="Pfam" id="PF18319">
    <property type="entry name" value="Zn_ribbon_PriA"/>
    <property type="match status" value="1"/>
</dbReference>
<dbReference type="Pfam" id="PF17764">
    <property type="entry name" value="PriA_3primeBD"/>
    <property type="match status" value="1"/>
</dbReference>
<dbReference type="Pfam" id="PF18074">
    <property type="entry name" value="PriA_C"/>
    <property type="match status" value="1"/>
</dbReference>
<feature type="binding site" evidence="12">
    <location>
        <position position="486"/>
    </location>
    <ligand>
        <name>Zn(2+)</name>
        <dbReference type="ChEBI" id="CHEBI:29105"/>
        <label>2</label>
    </ligand>
</feature>
<dbReference type="Proteomes" id="UP000543642">
    <property type="component" value="Unassembled WGS sequence"/>
</dbReference>
<evidence type="ECO:0000256" key="12">
    <source>
        <dbReference type="HAMAP-Rule" id="MF_00983"/>
    </source>
</evidence>
<feature type="binding site" evidence="12">
    <location>
        <position position="460"/>
    </location>
    <ligand>
        <name>Zn(2+)</name>
        <dbReference type="ChEBI" id="CHEBI:29105"/>
        <label>1</label>
    </ligand>
</feature>
<keyword evidence="2 12" id="KW-0235">DNA replication</keyword>
<evidence type="ECO:0000313" key="15">
    <source>
        <dbReference type="EMBL" id="MBB5264470.1"/>
    </source>
</evidence>
<dbReference type="InterPro" id="IPR001650">
    <property type="entry name" value="Helicase_C-like"/>
</dbReference>
<evidence type="ECO:0000256" key="2">
    <source>
        <dbReference type="ARBA" id="ARBA00022705"/>
    </source>
</evidence>